<dbReference type="Gene3D" id="2.40.37.20">
    <property type="entry name" value="D-serine dehydratase-like domain"/>
    <property type="match status" value="1"/>
</dbReference>
<dbReference type="AlphaFoldDB" id="A0A1H0ZGN8"/>
<comment type="similarity">
    <text evidence="1">Belongs to the DSD1 family.</text>
</comment>
<feature type="compositionally biased region" description="Polar residues" evidence="3">
    <location>
        <begin position="1"/>
        <end position="12"/>
    </location>
</feature>
<sequence>MNPQQQVQQTRMISADDKGLPGDAAGRSVEEYVAAGPDLADFWTPLLVLDEEALAHNVAFMAGWLSERDLELMPHGKTTMAPQLWQQQLDAGATGITVANPSQLRVGRARSFSSLLLANQLTDPNAIRWVAGELQDPECSIWSWLDNPAAIAVAEEALGGVTLARPLSVLVELGAPGGRTGCRSVDEAVALAEAVHASPVLRLAGVAGYEGALGHDRDKATLDFLHRYVSDLLELHRRIGHLYDDADVLVTCGGSNYPDVVSELFEQARKSDTARYVLRSGAYITHDHGIYHALSPFDPDRASTGDETLEPAARAVCRVLSQPEPGLALLDGGKRDFPYDEGFPIPLTAVSRTTGQASDLRGATVSGMNDQHSFLRTADGAEPAVGDLVVLGLSHPCTMFDKWRLIPAVESFTPGASAKVTRLIETFF</sequence>
<evidence type="ECO:0000313" key="5">
    <source>
        <dbReference type="EMBL" id="SDQ26276.1"/>
    </source>
</evidence>
<evidence type="ECO:0000256" key="3">
    <source>
        <dbReference type="SAM" id="MobiDB-lite"/>
    </source>
</evidence>
<dbReference type="STRING" id="37928.SAMN04489742_0330"/>
<name>A0A1H0ZGN8_9MICC</name>
<dbReference type="InterPro" id="IPR042208">
    <property type="entry name" value="D-ser_dehydrat-like_sf"/>
</dbReference>
<dbReference type="Gene3D" id="3.20.20.10">
    <property type="entry name" value="Alanine racemase"/>
    <property type="match status" value="1"/>
</dbReference>
<dbReference type="EMBL" id="FNKH01000002">
    <property type="protein sequence ID" value="SDQ26276.1"/>
    <property type="molecule type" value="Genomic_DNA"/>
</dbReference>
<dbReference type="Proteomes" id="UP000181917">
    <property type="component" value="Unassembled WGS sequence"/>
</dbReference>
<evidence type="ECO:0000259" key="4">
    <source>
        <dbReference type="SMART" id="SM01119"/>
    </source>
</evidence>
<feature type="region of interest" description="Disordered" evidence="3">
    <location>
        <begin position="1"/>
        <end position="21"/>
    </location>
</feature>
<dbReference type="SUPFAM" id="SSF51419">
    <property type="entry name" value="PLP-binding barrel"/>
    <property type="match status" value="1"/>
</dbReference>
<dbReference type="Pfam" id="PF14031">
    <property type="entry name" value="D-ser_dehydrat"/>
    <property type="match status" value="1"/>
</dbReference>
<dbReference type="PANTHER" id="PTHR28004:SF8">
    <property type="entry name" value="D-SERINE DEAMINASE"/>
    <property type="match status" value="1"/>
</dbReference>
<evidence type="ECO:0000313" key="6">
    <source>
        <dbReference type="Proteomes" id="UP000181917"/>
    </source>
</evidence>
<dbReference type="Pfam" id="PF01168">
    <property type="entry name" value="Ala_racemase_N"/>
    <property type="match status" value="1"/>
</dbReference>
<accession>A0A1H0ZGN8</accession>
<evidence type="ECO:0000256" key="1">
    <source>
        <dbReference type="ARBA" id="ARBA00005323"/>
    </source>
</evidence>
<dbReference type="InterPro" id="IPR001608">
    <property type="entry name" value="Ala_racemase_N"/>
</dbReference>
<dbReference type="InterPro" id="IPR029066">
    <property type="entry name" value="PLP-binding_barrel"/>
</dbReference>
<keyword evidence="2" id="KW-0456">Lyase</keyword>
<evidence type="ECO:0000256" key="2">
    <source>
        <dbReference type="ARBA" id="ARBA00023239"/>
    </source>
</evidence>
<dbReference type="GO" id="GO:0016829">
    <property type="term" value="F:lyase activity"/>
    <property type="evidence" value="ECO:0007669"/>
    <property type="project" value="UniProtKB-KW"/>
</dbReference>
<feature type="domain" description="D-serine dehydratase-like" evidence="4">
    <location>
        <begin position="312"/>
        <end position="410"/>
    </location>
</feature>
<protein>
    <submittedName>
        <fullName evidence="5">D-serine deaminase, pyridoxal phosphate-dependent</fullName>
    </submittedName>
</protein>
<keyword evidence="6" id="KW-1185">Reference proteome</keyword>
<dbReference type="InterPro" id="IPR051466">
    <property type="entry name" value="D-amino_acid_metab_enzyme"/>
</dbReference>
<gene>
    <name evidence="5" type="ORF">SAMN04489742_0330</name>
</gene>
<organism evidence="5 6">
    <name type="scientific">Crystallibacter crystallopoietes</name>
    <dbReference type="NCBI Taxonomy" id="37928"/>
    <lineage>
        <taxon>Bacteria</taxon>
        <taxon>Bacillati</taxon>
        <taxon>Actinomycetota</taxon>
        <taxon>Actinomycetes</taxon>
        <taxon>Micrococcales</taxon>
        <taxon>Micrococcaceae</taxon>
        <taxon>Crystallibacter</taxon>
    </lineage>
</organism>
<reference evidence="5 6" key="1">
    <citation type="submission" date="2016-10" db="EMBL/GenBank/DDBJ databases">
        <authorList>
            <person name="de Groot N.N."/>
        </authorList>
    </citation>
    <scope>NUCLEOTIDE SEQUENCE [LARGE SCALE GENOMIC DNA]</scope>
    <source>
        <strain evidence="5 6">DSM 20117</strain>
    </source>
</reference>
<dbReference type="InterPro" id="IPR026956">
    <property type="entry name" value="D-ser_dehydrat-like_dom"/>
</dbReference>
<proteinExistence type="inferred from homology"/>
<dbReference type="PANTHER" id="PTHR28004">
    <property type="entry name" value="ZGC:162816-RELATED"/>
    <property type="match status" value="1"/>
</dbReference>
<dbReference type="SMART" id="SM01119">
    <property type="entry name" value="D-ser_dehydrat"/>
    <property type="match status" value="1"/>
</dbReference>